<evidence type="ECO:0000256" key="1">
    <source>
        <dbReference type="SAM" id="MobiDB-lite"/>
    </source>
</evidence>
<name>A0A379QKW2_SALER</name>
<sequence length="414" mass="43744">MTYIHSPFAFSGDKEEIPSTKQETGDISFNEGYGPDYEKDLDNDTDAKTIERAKLNWLLYLITSEIKRYQEQGIPDYISEEDNNGIEFAYSTAALVRYKGNVYFSLKDENTDEPGSESWALFDPSTYLGKQGGVITGNLDINGSLTIGGVAPYTPKNPPPSTAAGLTMGEVDTLAAGSPATAIVSGEPPDQILSLGIPAGIPGPANKLTIGSVTTLEAGADATAIITGDAPDQVLSLGIPQGRDGSGGGSEINISSDGKTYSPDDNGVIALGAAAGCDITHDTDSLVQQKVAIPEWMPSGGHWNLKRGSSEASVIDWATFAFAAGCSYAISKNSTNDPLHGKGANSNAAWSVTCLSSSFESSVAPGSFLIARESWATQNSVYLLYRYYDKSIPGSSQWMIGVIPMTLAFEIIVE</sequence>
<organism evidence="2 3">
    <name type="scientific">Salmonella enterica</name>
    <name type="common">Salmonella choleraesuis</name>
    <dbReference type="NCBI Taxonomy" id="28901"/>
    <lineage>
        <taxon>Bacteria</taxon>
        <taxon>Pseudomonadati</taxon>
        <taxon>Pseudomonadota</taxon>
        <taxon>Gammaproteobacteria</taxon>
        <taxon>Enterobacterales</taxon>
        <taxon>Enterobacteriaceae</taxon>
        <taxon>Salmonella</taxon>
    </lineage>
</organism>
<feature type="region of interest" description="Disordered" evidence="1">
    <location>
        <begin position="13"/>
        <end position="39"/>
    </location>
</feature>
<reference evidence="2 3" key="1">
    <citation type="submission" date="2018-06" db="EMBL/GenBank/DDBJ databases">
        <authorList>
            <consortium name="Pathogen Informatics"/>
            <person name="Doyle S."/>
        </authorList>
    </citation>
    <scope>NUCLEOTIDE SEQUENCE [LARGE SCALE GENOMIC DNA]</scope>
    <source>
        <strain evidence="2 3">NCTC10252</strain>
    </source>
</reference>
<dbReference type="AlphaFoldDB" id="A0A379QKW2"/>
<dbReference type="Proteomes" id="UP000254597">
    <property type="component" value="Unassembled WGS sequence"/>
</dbReference>
<evidence type="ECO:0008006" key="4">
    <source>
        <dbReference type="Google" id="ProtNLM"/>
    </source>
</evidence>
<feature type="region of interest" description="Disordered" evidence="1">
    <location>
        <begin position="239"/>
        <end position="260"/>
    </location>
</feature>
<dbReference type="EMBL" id="UGWP01000004">
    <property type="protein sequence ID" value="SUF57503.1"/>
    <property type="molecule type" value="Genomic_DNA"/>
</dbReference>
<protein>
    <recommendedName>
        <fullName evidence="4">Phage tail protein</fullName>
    </recommendedName>
</protein>
<evidence type="ECO:0000313" key="3">
    <source>
        <dbReference type="Proteomes" id="UP000254597"/>
    </source>
</evidence>
<accession>A0A379QKW2</accession>
<evidence type="ECO:0000313" key="2">
    <source>
        <dbReference type="EMBL" id="SUF57503.1"/>
    </source>
</evidence>
<gene>
    <name evidence="2" type="ORF">NCTC10252_02772</name>
</gene>
<proteinExistence type="predicted"/>